<sequence length="400" mass="44161">MMGILRPALIFAALLQMAQMLPCTGQEIDDRGAFLRMKESMVPVLPESDTVSLVFIGDVMLHERQITVARERYLARHGGNPGSVHDGYDFSSYFLDLEDRLASADLAVANMEFTLAGPPFSGYPAFSAPDSYAEYMSDCGIDVFLTANNHILDKGGKGALRTLSVYEKMMEEKGIRFTGTSADSAGFTRDNPLVLDVNGMKVALVNFTYGTNIHIQDSYPKVNRISREALSVLMGKARESGADLIIALPHWGEEYSMRHSAAQEDLAEWLADNGADLVIGTHPHVVQDSTVIRTCTAGGREKDIHVIYSLGNSVSNMSAGVTQIGLLSRVTAVKHLNGKVDLAVGLEYLWCSLPGRLKDTHCTIPVKEYLDRRGEWKMPYEYDKMVKTYYTVKEKTGVKD</sequence>
<accession>A0A9D9IV12</accession>
<dbReference type="SUPFAM" id="SSF56300">
    <property type="entry name" value="Metallo-dependent phosphatases"/>
    <property type="match status" value="1"/>
</dbReference>
<comment type="caution">
    <text evidence="4">The sequence shown here is derived from an EMBL/GenBank/DDBJ whole genome shotgun (WGS) entry which is preliminary data.</text>
</comment>
<evidence type="ECO:0000259" key="3">
    <source>
        <dbReference type="SMART" id="SM00854"/>
    </source>
</evidence>
<dbReference type="InterPro" id="IPR052169">
    <property type="entry name" value="CW_Biosynth-Accessory"/>
</dbReference>
<name>A0A9D9IV12_9BACT</name>
<dbReference type="CDD" id="cd07381">
    <property type="entry name" value="MPP_CapA"/>
    <property type="match status" value="1"/>
</dbReference>
<reference evidence="4" key="2">
    <citation type="journal article" date="2021" name="PeerJ">
        <title>Extensive microbial diversity within the chicken gut microbiome revealed by metagenomics and culture.</title>
        <authorList>
            <person name="Gilroy R."/>
            <person name="Ravi A."/>
            <person name="Getino M."/>
            <person name="Pursley I."/>
            <person name="Horton D.L."/>
            <person name="Alikhan N.F."/>
            <person name="Baker D."/>
            <person name="Gharbi K."/>
            <person name="Hall N."/>
            <person name="Watson M."/>
            <person name="Adriaenssens E.M."/>
            <person name="Foster-Nyarko E."/>
            <person name="Jarju S."/>
            <person name="Secka A."/>
            <person name="Antonio M."/>
            <person name="Oren A."/>
            <person name="Chaudhuri R.R."/>
            <person name="La Ragione R."/>
            <person name="Hildebrand F."/>
            <person name="Pallen M.J."/>
        </authorList>
    </citation>
    <scope>NUCLEOTIDE SEQUENCE</scope>
    <source>
        <strain evidence="4">2478</strain>
    </source>
</reference>
<dbReference type="PANTHER" id="PTHR33393:SF12">
    <property type="entry name" value="CAPSULE BIOSYNTHESIS PROTEIN CAPA"/>
    <property type="match status" value="1"/>
</dbReference>
<protein>
    <submittedName>
        <fullName evidence="4">CapA family protein</fullName>
    </submittedName>
</protein>
<dbReference type="Proteomes" id="UP000823771">
    <property type="component" value="Unassembled WGS sequence"/>
</dbReference>
<keyword evidence="2" id="KW-0732">Signal</keyword>
<gene>
    <name evidence="4" type="ORF">IAB80_10230</name>
</gene>
<dbReference type="InterPro" id="IPR029052">
    <property type="entry name" value="Metallo-depent_PP-like"/>
</dbReference>
<evidence type="ECO:0000313" key="5">
    <source>
        <dbReference type="Proteomes" id="UP000823771"/>
    </source>
</evidence>
<dbReference type="InterPro" id="IPR019079">
    <property type="entry name" value="Capsule_synth_CapA"/>
</dbReference>
<feature type="signal peptide" evidence="2">
    <location>
        <begin position="1"/>
        <end position="18"/>
    </location>
</feature>
<dbReference type="AlphaFoldDB" id="A0A9D9IV12"/>
<reference evidence="4" key="1">
    <citation type="submission" date="2020-10" db="EMBL/GenBank/DDBJ databases">
        <authorList>
            <person name="Gilroy R."/>
        </authorList>
    </citation>
    <scope>NUCLEOTIDE SEQUENCE</scope>
    <source>
        <strain evidence="4">2478</strain>
    </source>
</reference>
<dbReference type="PANTHER" id="PTHR33393">
    <property type="entry name" value="POLYGLUTAMINE SYNTHESIS ACCESSORY PROTEIN RV0574C-RELATED"/>
    <property type="match status" value="1"/>
</dbReference>
<evidence type="ECO:0000256" key="2">
    <source>
        <dbReference type="SAM" id="SignalP"/>
    </source>
</evidence>
<comment type="similarity">
    <text evidence="1">Belongs to the CapA family.</text>
</comment>
<organism evidence="4 5">
    <name type="scientific">Candidatus Cryptobacteroides excrementipullorum</name>
    <dbReference type="NCBI Taxonomy" id="2840761"/>
    <lineage>
        <taxon>Bacteria</taxon>
        <taxon>Pseudomonadati</taxon>
        <taxon>Bacteroidota</taxon>
        <taxon>Bacteroidia</taxon>
        <taxon>Bacteroidales</taxon>
        <taxon>Candidatus Cryptobacteroides</taxon>
    </lineage>
</organism>
<dbReference type="SMART" id="SM00854">
    <property type="entry name" value="PGA_cap"/>
    <property type="match status" value="1"/>
</dbReference>
<feature type="domain" description="Capsule synthesis protein CapA" evidence="3">
    <location>
        <begin position="52"/>
        <end position="317"/>
    </location>
</feature>
<feature type="chain" id="PRO_5039720992" evidence="2">
    <location>
        <begin position="19"/>
        <end position="400"/>
    </location>
</feature>
<proteinExistence type="inferred from homology"/>
<dbReference type="Pfam" id="PF09587">
    <property type="entry name" value="PGA_cap"/>
    <property type="match status" value="1"/>
</dbReference>
<dbReference type="Gene3D" id="3.60.21.10">
    <property type="match status" value="1"/>
</dbReference>
<evidence type="ECO:0000313" key="4">
    <source>
        <dbReference type="EMBL" id="MBO8479247.1"/>
    </source>
</evidence>
<dbReference type="EMBL" id="JADILZ010000099">
    <property type="protein sequence ID" value="MBO8479247.1"/>
    <property type="molecule type" value="Genomic_DNA"/>
</dbReference>
<evidence type="ECO:0000256" key="1">
    <source>
        <dbReference type="ARBA" id="ARBA00005662"/>
    </source>
</evidence>